<proteinExistence type="predicted"/>
<dbReference type="Proteomes" id="UP001152888">
    <property type="component" value="Unassembled WGS sequence"/>
</dbReference>
<comment type="caution">
    <text evidence="1">The sequence shown here is derived from an EMBL/GenBank/DDBJ whole genome shotgun (WGS) entry which is preliminary data.</text>
</comment>
<dbReference type="AlphaFoldDB" id="A0A9P0M0P6"/>
<reference evidence="1" key="1">
    <citation type="submission" date="2022-03" db="EMBL/GenBank/DDBJ databases">
        <authorList>
            <person name="Sayadi A."/>
        </authorList>
    </citation>
    <scope>NUCLEOTIDE SEQUENCE</scope>
</reference>
<evidence type="ECO:0000313" key="1">
    <source>
        <dbReference type="EMBL" id="CAH2005337.1"/>
    </source>
</evidence>
<protein>
    <submittedName>
        <fullName evidence="1">Uncharacterized protein</fullName>
    </submittedName>
</protein>
<gene>
    <name evidence="1" type="ORF">ACAOBT_LOCUS28485</name>
</gene>
<dbReference type="EMBL" id="CAKOFQ010007634">
    <property type="protein sequence ID" value="CAH2005337.1"/>
    <property type="molecule type" value="Genomic_DNA"/>
</dbReference>
<organism evidence="1 2">
    <name type="scientific">Acanthoscelides obtectus</name>
    <name type="common">Bean weevil</name>
    <name type="synonym">Bruchus obtectus</name>
    <dbReference type="NCBI Taxonomy" id="200917"/>
    <lineage>
        <taxon>Eukaryota</taxon>
        <taxon>Metazoa</taxon>
        <taxon>Ecdysozoa</taxon>
        <taxon>Arthropoda</taxon>
        <taxon>Hexapoda</taxon>
        <taxon>Insecta</taxon>
        <taxon>Pterygota</taxon>
        <taxon>Neoptera</taxon>
        <taxon>Endopterygota</taxon>
        <taxon>Coleoptera</taxon>
        <taxon>Polyphaga</taxon>
        <taxon>Cucujiformia</taxon>
        <taxon>Chrysomeloidea</taxon>
        <taxon>Chrysomelidae</taxon>
        <taxon>Bruchinae</taxon>
        <taxon>Bruchini</taxon>
        <taxon>Acanthoscelides</taxon>
    </lineage>
</organism>
<name>A0A9P0M0P6_ACAOB</name>
<accession>A0A9P0M0P6</accession>
<evidence type="ECO:0000313" key="2">
    <source>
        <dbReference type="Proteomes" id="UP001152888"/>
    </source>
</evidence>
<sequence length="81" mass="9381">MVLQQRPKLSETVRDASHQAVHPAQVFVLIVIQQLLELRMEQLQMLLDQDSFAVFPPNYFVSKISKETEFHVNLGNHSVHK</sequence>
<keyword evidence="2" id="KW-1185">Reference proteome</keyword>